<dbReference type="EMBL" id="CP147251">
    <property type="protein sequence ID" value="WYJ78035.1"/>
    <property type="molecule type" value="Genomic_DNA"/>
</dbReference>
<reference evidence="1 2" key="2">
    <citation type="submission" date="2024-03" db="EMBL/GenBank/DDBJ databases">
        <title>The Genome Sequence of Enterococcus sp. DIV2402.</title>
        <authorList>
            <consortium name="The Broad Institute Genomics Platform"/>
            <consortium name="The Broad Institute Microbial Omics Core"/>
            <consortium name="The Broad Institute Genomic Center for Infectious Diseases"/>
            <person name="Earl A."/>
            <person name="Manson A."/>
            <person name="Gilmore M."/>
            <person name="Schwartman J."/>
            <person name="Shea T."/>
            <person name="Abouelleil A."/>
            <person name="Cao P."/>
            <person name="Chapman S."/>
            <person name="Cusick C."/>
            <person name="Young S."/>
            <person name="Neafsey D."/>
            <person name="Nusbaum C."/>
            <person name="Birren B."/>
        </authorList>
    </citation>
    <scope>NUCLEOTIDE SEQUENCE [LARGE SCALE GENOMIC DNA]</scope>
    <source>
        <strain evidence="1 2">DIV2402</strain>
    </source>
</reference>
<sequence length="102" mass="11768">MTEKVLFVDRSSLAGSVIKILARNIRLMSHDTIEVTVLTLGQLETHRFTDEKMIFVDPMISLNHRVIRRIPKKIKTLNFTISSYISLNAEIILEQIKTKKCI</sequence>
<evidence type="ECO:0000313" key="2">
    <source>
        <dbReference type="Proteomes" id="UP000664701"/>
    </source>
</evidence>
<proteinExistence type="predicted"/>
<dbReference type="RefSeq" id="WP_207941792.1">
    <property type="nucleotide sequence ID" value="NZ_CP147251.1"/>
</dbReference>
<evidence type="ECO:0000313" key="1">
    <source>
        <dbReference type="EMBL" id="WYJ78035.1"/>
    </source>
</evidence>
<organism evidence="1 2">
    <name type="scientific">Candidatus Enterococcus lowellii</name>
    <dbReference type="NCBI Taxonomy" id="2230877"/>
    <lineage>
        <taxon>Bacteria</taxon>
        <taxon>Bacillati</taxon>
        <taxon>Bacillota</taxon>
        <taxon>Bacilli</taxon>
        <taxon>Lactobacillales</taxon>
        <taxon>Enterococcaceae</taxon>
        <taxon>Enterococcus</taxon>
    </lineage>
</organism>
<protein>
    <submittedName>
        <fullName evidence="1">Uncharacterized protein</fullName>
    </submittedName>
</protein>
<reference evidence="1 2" key="1">
    <citation type="submission" date="2021-03" db="EMBL/GenBank/DDBJ databases">
        <authorList>
            <person name="Gilmore M.S."/>
            <person name="Schwartzman J."/>
            <person name="Van Tyne D."/>
            <person name="Martin M."/>
            <person name="Earl A.M."/>
            <person name="Manson A.L."/>
            <person name="Straub T."/>
            <person name="Salamzade R."/>
            <person name="Saavedra J."/>
            <person name="Lebreton F."/>
            <person name="Prichula J."/>
            <person name="Schaufler K."/>
            <person name="Gaca A."/>
            <person name="Sgardioli B."/>
            <person name="Wagenaar J."/>
            <person name="Strong T."/>
        </authorList>
    </citation>
    <scope>NUCLEOTIDE SEQUENCE [LARGE SCALE GENOMIC DNA]</scope>
    <source>
        <strain evidence="1 2">DIV2402</strain>
    </source>
</reference>
<gene>
    <name evidence="1" type="ORF">DOK78_002691</name>
</gene>
<name>A0ABZ2SSL5_9ENTE</name>
<accession>A0ABZ2SSL5</accession>
<keyword evidence="2" id="KW-1185">Reference proteome</keyword>
<dbReference type="Proteomes" id="UP000664701">
    <property type="component" value="Chromosome"/>
</dbReference>